<keyword evidence="4" id="KW-0472">Membrane</keyword>
<dbReference type="RefSeq" id="XP_030833277.1">
    <property type="nucleotide sequence ID" value="XM_030977417.1"/>
</dbReference>
<dbReference type="GO" id="GO:0005262">
    <property type="term" value="F:calcium channel activity"/>
    <property type="evidence" value="ECO:0007669"/>
    <property type="project" value="InterPro"/>
</dbReference>
<keyword evidence="4" id="KW-0812">Transmembrane</keyword>
<proteinExistence type="predicted"/>
<reference evidence="6" key="1">
    <citation type="submission" date="2015-02" db="EMBL/GenBank/DDBJ databases">
        <title>Genome sequencing for Strongylocentrotus purpuratus.</title>
        <authorList>
            <person name="Murali S."/>
            <person name="Liu Y."/>
            <person name="Vee V."/>
            <person name="English A."/>
            <person name="Wang M."/>
            <person name="Skinner E."/>
            <person name="Han Y."/>
            <person name="Muzny D.M."/>
            <person name="Worley K.C."/>
            <person name="Gibbs R.A."/>
        </authorList>
    </citation>
    <scope>NUCLEOTIDE SEQUENCE</scope>
</reference>
<evidence type="ECO:0000256" key="1">
    <source>
        <dbReference type="ARBA" id="ARBA00022448"/>
    </source>
</evidence>
<feature type="transmembrane region" description="Helical" evidence="4">
    <location>
        <begin position="12"/>
        <end position="30"/>
    </location>
</feature>
<dbReference type="PANTHER" id="PTHR10117:SF54">
    <property type="entry name" value="TRANSIENT RECEPTOR POTENTIAL-GAMMA PROTEIN"/>
    <property type="match status" value="1"/>
</dbReference>
<evidence type="ECO:0000313" key="5">
    <source>
        <dbReference type="EnsemblMetazoa" id="XP_030833277"/>
    </source>
</evidence>
<keyword evidence="6" id="KW-1185">Reference proteome</keyword>
<name>A0A7M7SUY0_STRPU</name>
<dbReference type="GO" id="GO:0016020">
    <property type="term" value="C:membrane"/>
    <property type="evidence" value="ECO:0007669"/>
    <property type="project" value="InterPro"/>
</dbReference>
<feature type="transmembrane region" description="Helical" evidence="4">
    <location>
        <begin position="46"/>
        <end position="66"/>
    </location>
</feature>
<dbReference type="PANTHER" id="PTHR10117">
    <property type="entry name" value="TRANSIENT RECEPTOR POTENTIAL CHANNEL"/>
    <property type="match status" value="1"/>
</dbReference>
<accession>A0A7M7SUY0</accession>
<dbReference type="InParanoid" id="A0A7M7SUY0"/>
<evidence type="ECO:0000256" key="2">
    <source>
        <dbReference type="ARBA" id="ARBA00023065"/>
    </source>
</evidence>
<sequence>MQGKSATMSYMFMLLAIFCYPLLSLCYLIYPAKPLHRFLKIPNIKLYMNVGSDITLMSCVIALVVYDYSTHPIITLILEITIFIFCIGISGKHIKFIYNQGPEKFCSYPLSILDSLMVKICYITLFVVWIGRLIVSR</sequence>
<keyword evidence="3" id="KW-0407">Ion channel</keyword>
<keyword evidence="1" id="KW-0813">Transport</keyword>
<feature type="transmembrane region" description="Helical" evidence="4">
    <location>
        <begin position="112"/>
        <end position="135"/>
    </location>
</feature>
<dbReference type="EnsemblMetazoa" id="XM_030977417">
    <property type="protein sequence ID" value="XP_030833277"/>
    <property type="gene ID" value="LOC115920778"/>
</dbReference>
<keyword evidence="4" id="KW-1133">Transmembrane helix</keyword>
<evidence type="ECO:0000313" key="6">
    <source>
        <dbReference type="Proteomes" id="UP000007110"/>
    </source>
</evidence>
<dbReference type="AlphaFoldDB" id="A0A7M7SUY0"/>
<reference evidence="5" key="2">
    <citation type="submission" date="2021-01" db="UniProtKB">
        <authorList>
            <consortium name="EnsemblMetazoa"/>
        </authorList>
    </citation>
    <scope>IDENTIFICATION</scope>
</reference>
<dbReference type="GeneID" id="115920778"/>
<organism evidence="5 6">
    <name type="scientific">Strongylocentrotus purpuratus</name>
    <name type="common">Purple sea urchin</name>
    <dbReference type="NCBI Taxonomy" id="7668"/>
    <lineage>
        <taxon>Eukaryota</taxon>
        <taxon>Metazoa</taxon>
        <taxon>Echinodermata</taxon>
        <taxon>Eleutherozoa</taxon>
        <taxon>Echinozoa</taxon>
        <taxon>Echinoidea</taxon>
        <taxon>Euechinoidea</taxon>
        <taxon>Echinacea</taxon>
        <taxon>Camarodonta</taxon>
        <taxon>Echinidea</taxon>
        <taxon>Strongylocentrotidae</taxon>
        <taxon>Strongylocentrotus</taxon>
    </lineage>
</organism>
<dbReference type="InterPro" id="IPR002153">
    <property type="entry name" value="TRPC_channel"/>
</dbReference>
<evidence type="ECO:0000256" key="3">
    <source>
        <dbReference type="ARBA" id="ARBA00023303"/>
    </source>
</evidence>
<protein>
    <submittedName>
        <fullName evidence="5">Uncharacterized protein</fullName>
    </submittedName>
</protein>
<dbReference type="KEGG" id="spu:115920778"/>
<dbReference type="Proteomes" id="UP000007110">
    <property type="component" value="Unassembled WGS sequence"/>
</dbReference>
<feature type="transmembrane region" description="Helical" evidence="4">
    <location>
        <begin position="72"/>
        <end position="91"/>
    </location>
</feature>
<keyword evidence="2" id="KW-0406">Ion transport</keyword>
<evidence type="ECO:0000256" key="4">
    <source>
        <dbReference type="SAM" id="Phobius"/>
    </source>
</evidence>